<dbReference type="EMBL" id="PPUT01000014">
    <property type="protein sequence ID" value="RDC44351.1"/>
    <property type="molecule type" value="Genomic_DNA"/>
</dbReference>
<dbReference type="SUPFAM" id="SSF46955">
    <property type="entry name" value="Putative DNA-binding domain"/>
    <property type="match status" value="1"/>
</dbReference>
<dbReference type="Gene3D" id="1.10.1660.10">
    <property type="match status" value="1"/>
</dbReference>
<dbReference type="CDD" id="cd00592">
    <property type="entry name" value="HTH_MerR-like"/>
    <property type="match status" value="1"/>
</dbReference>
<dbReference type="SMART" id="SM00422">
    <property type="entry name" value="HTH_MERR"/>
    <property type="match status" value="1"/>
</dbReference>
<dbReference type="GO" id="GO:0003677">
    <property type="term" value="F:DNA binding"/>
    <property type="evidence" value="ECO:0007669"/>
    <property type="project" value="InterPro"/>
</dbReference>
<name>A0A369NYH2_9ACTN</name>
<dbReference type="Proteomes" id="UP000253805">
    <property type="component" value="Unassembled WGS sequence"/>
</dbReference>
<dbReference type="GO" id="GO:0006355">
    <property type="term" value="P:regulation of DNA-templated transcription"/>
    <property type="evidence" value="ECO:0007669"/>
    <property type="project" value="InterPro"/>
</dbReference>
<gene>
    <name evidence="2" type="ORF">C1850_06435</name>
</gene>
<reference evidence="2 3" key="1">
    <citation type="journal article" date="2018" name="Elife">
        <title>Discovery and characterization of a prevalent human gut bacterial enzyme sufficient for the inactivation of a family of plant toxins.</title>
        <authorList>
            <person name="Koppel N."/>
            <person name="Bisanz J.E."/>
            <person name="Pandelia M.E."/>
            <person name="Turnbaugh P.J."/>
            <person name="Balskus E.P."/>
        </authorList>
    </citation>
    <scope>NUCLEOTIDE SEQUENCE [LARGE SCALE GENOMIC DNA]</scope>
    <source>
        <strain evidence="2 3">OB21 GAM 11</strain>
    </source>
</reference>
<dbReference type="AlphaFoldDB" id="A0A369NYH2"/>
<organism evidence="2 3">
    <name type="scientific">Adlercreutzia equolifaciens subsp. celatus</name>
    <dbReference type="NCBI Taxonomy" id="394340"/>
    <lineage>
        <taxon>Bacteria</taxon>
        <taxon>Bacillati</taxon>
        <taxon>Actinomycetota</taxon>
        <taxon>Coriobacteriia</taxon>
        <taxon>Eggerthellales</taxon>
        <taxon>Eggerthellaceae</taxon>
        <taxon>Adlercreutzia</taxon>
    </lineage>
</organism>
<dbReference type="InterPro" id="IPR000551">
    <property type="entry name" value="MerR-type_HTH_dom"/>
</dbReference>
<proteinExistence type="predicted"/>
<sequence>MITTKELCAVLGVAPSTIRLYEKYLPKDPWARGQNNYRGFHFENMLCLLTARLLGSYGISMKESVEVILAGDLTSMDCELGQRVSPLAEERRRASDLIESLDRDRALLAKVPYLLEAYEVIDIPSFFYLESAWTKASSEQQRLVRTWSREIPFVRYTPHYHVEGLRDGAEPSPDLPRSGFSVPTRFADYVDLASPHVRFVPSFKAVALVIRVDGIFSESSERDKGTMPFNEPLYVRVLDMVSSALSREGSELTGNIYTQLLYANLPLRADGSDAVQYYYVFSPLVR</sequence>
<evidence type="ECO:0000313" key="2">
    <source>
        <dbReference type="EMBL" id="RDC44351.1"/>
    </source>
</evidence>
<protein>
    <recommendedName>
        <fullName evidence="1">HTH merR-type domain-containing protein</fullName>
    </recommendedName>
</protein>
<evidence type="ECO:0000313" key="3">
    <source>
        <dbReference type="Proteomes" id="UP000253805"/>
    </source>
</evidence>
<evidence type="ECO:0000259" key="1">
    <source>
        <dbReference type="SMART" id="SM00422"/>
    </source>
</evidence>
<dbReference type="RefSeq" id="WP_114549055.1">
    <property type="nucleotide sequence ID" value="NZ_PPUT01000014.1"/>
</dbReference>
<comment type="caution">
    <text evidence="2">The sequence shown here is derived from an EMBL/GenBank/DDBJ whole genome shotgun (WGS) entry which is preliminary data.</text>
</comment>
<dbReference type="InterPro" id="IPR009061">
    <property type="entry name" value="DNA-bd_dom_put_sf"/>
</dbReference>
<feature type="domain" description="HTH merR-type" evidence="1">
    <location>
        <begin position="2"/>
        <end position="71"/>
    </location>
</feature>
<accession>A0A369NYH2</accession>